<dbReference type="PROSITE" id="PS51257">
    <property type="entry name" value="PROKAR_LIPOPROTEIN"/>
    <property type="match status" value="1"/>
</dbReference>
<feature type="chain" id="PRO_5012617219" description="Beta-barrel assembly machine subunit BamF" evidence="2">
    <location>
        <begin position="25"/>
        <end position="211"/>
    </location>
</feature>
<protein>
    <recommendedName>
        <fullName evidence="5">Beta-barrel assembly machine subunit BamF</fullName>
    </recommendedName>
</protein>
<dbReference type="AlphaFoldDB" id="A0A1T4PZD5"/>
<feature type="compositionally biased region" description="Basic and acidic residues" evidence="1">
    <location>
        <begin position="138"/>
        <end position="151"/>
    </location>
</feature>
<feature type="signal peptide" evidence="2">
    <location>
        <begin position="1"/>
        <end position="24"/>
    </location>
</feature>
<dbReference type="Proteomes" id="UP000190135">
    <property type="component" value="Unassembled WGS sequence"/>
</dbReference>
<evidence type="ECO:0000313" key="4">
    <source>
        <dbReference type="Proteomes" id="UP000190135"/>
    </source>
</evidence>
<reference evidence="3 4" key="1">
    <citation type="submission" date="2017-02" db="EMBL/GenBank/DDBJ databases">
        <authorList>
            <person name="Peterson S.W."/>
        </authorList>
    </citation>
    <scope>NUCLEOTIDE SEQUENCE [LARGE SCALE GENOMIC DNA]</scope>
    <source>
        <strain evidence="3 4">USBA 369</strain>
    </source>
</reference>
<dbReference type="EMBL" id="FUXL01000004">
    <property type="protein sequence ID" value="SJZ96631.1"/>
    <property type="molecule type" value="Genomic_DNA"/>
</dbReference>
<dbReference type="STRING" id="1365950.SAMN05428963_104252"/>
<name>A0A1T4PZD5_9HYPH</name>
<evidence type="ECO:0000256" key="2">
    <source>
        <dbReference type="SAM" id="SignalP"/>
    </source>
</evidence>
<gene>
    <name evidence="3" type="ORF">SAMN05428963_104252</name>
</gene>
<evidence type="ECO:0000256" key="1">
    <source>
        <dbReference type="SAM" id="MobiDB-lite"/>
    </source>
</evidence>
<proteinExistence type="predicted"/>
<keyword evidence="4" id="KW-1185">Reference proteome</keyword>
<accession>A0A1T4PZD5</accession>
<sequence length="211" mass="22969">MMVSKRDFPLSLAMALVVTGFATAGCMGPTYGTDKPAGQQLVDDITNVVALDSTRHDPIDYKPRPELVKPANTTVLPPPQEKVAVANQPNWPESPEDRRAKIRAAADAGDRKTALALAETMDQYPRARSEENTGIADPKQRSAEFQRRIAEQKQGSDTSRKYLSEPPLGYRQPAAGAPVGEQGVDEEVKERRIKAGGKSTIGESLGKLWPF</sequence>
<evidence type="ECO:0000313" key="3">
    <source>
        <dbReference type="EMBL" id="SJZ96631.1"/>
    </source>
</evidence>
<feature type="region of interest" description="Disordered" evidence="1">
    <location>
        <begin position="120"/>
        <end position="195"/>
    </location>
</feature>
<keyword evidence="2" id="KW-0732">Signal</keyword>
<organism evidence="3 4">
    <name type="scientific">Consotaella salsifontis</name>
    <dbReference type="NCBI Taxonomy" id="1365950"/>
    <lineage>
        <taxon>Bacteria</taxon>
        <taxon>Pseudomonadati</taxon>
        <taxon>Pseudomonadota</taxon>
        <taxon>Alphaproteobacteria</taxon>
        <taxon>Hyphomicrobiales</taxon>
        <taxon>Aurantimonadaceae</taxon>
        <taxon>Consotaella</taxon>
    </lineage>
</organism>
<evidence type="ECO:0008006" key="5">
    <source>
        <dbReference type="Google" id="ProtNLM"/>
    </source>
</evidence>